<dbReference type="PANTHER" id="PTHR33602:SF1">
    <property type="entry name" value="REGULATORY PROTEIN RECX FAMILY PROTEIN"/>
    <property type="match status" value="1"/>
</dbReference>
<evidence type="ECO:0000256" key="5">
    <source>
        <dbReference type="HAMAP-Rule" id="MF_01114"/>
    </source>
</evidence>
<dbReference type="NCBIfam" id="NF001064">
    <property type="entry name" value="PRK00117.5-4"/>
    <property type="match status" value="1"/>
</dbReference>
<dbReference type="InterPro" id="IPR053924">
    <property type="entry name" value="RecX_HTH_2nd"/>
</dbReference>
<proteinExistence type="inferred from homology"/>
<evidence type="ECO:0000256" key="1">
    <source>
        <dbReference type="ARBA" id="ARBA00004496"/>
    </source>
</evidence>
<accession>A0A366E4W0</accession>
<dbReference type="InterPro" id="IPR053926">
    <property type="entry name" value="RecX_HTH_1st"/>
</dbReference>
<comment type="similarity">
    <text evidence="2 5">Belongs to the RecX family.</text>
</comment>
<dbReference type="InterPro" id="IPR053925">
    <property type="entry name" value="RecX_HTH_3rd"/>
</dbReference>
<dbReference type="Pfam" id="PF02631">
    <property type="entry name" value="RecX_HTH2"/>
    <property type="match status" value="1"/>
</dbReference>
<dbReference type="Proteomes" id="UP000252586">
    <property type="component" value="Unassembled WGS sequence"/>
</dbReference>
<evidence type="ECO:0000313" key="11">
    <source>
        <dbReference type="Proteomes" id="UP000252586"/>
    </source>
</evidence>
<evidence type="ECO:0000259" key="7">
    <source>
        <dbReference type="Pfam" id="PF02631"/>
    </source>
</evidence>
<dbReference type="Gene3D" id="1.10.10.10">
    <property type="entry name" value="Winged helix-like DNA-binding domain superfamily/Winged helix DNA-binding domain"/>
    <property type="match status" value="2"/>
</dbReference>
<feature type="domain" description="RecX third three-helical" evidence="8">
    <location>
        <begin position="212"/>
        <end position="259"/>
    </location>
</feature>
<dbReference type="InterPro" id="IPR003783">
    <property type="entry name" value="Regulatory_RecX"/>
</dbReference>
<dbReference type="GO" id="GO:0005737">
    <property type="term" value="C:cytoplasm"/>
    <property type="evidence" value="ECO:0007669"/>
    <property type="project" value="UniProtKB-SubCell"/>
</dbReference>
<dbReference type="PANTHER" id="PTHR33602">
    <property type="entry name" value="REGULATORY PROTEIN RECX FAMILY PROTEIN"/>
    <property type="match status" value="1"/>
</dbReference>
<dbReference type="OrthoDB" id="5244465at2"/>
<dbReference type="Pfam" id="PF21982">
    <property type="entry name" value="RecX_HTH1"/>
    <property type="match status" value="1"/>
</dbReference>
<gene>
    <name evidence="5" type="primary">recX</name>
    <name evidence="10" type="ORF">DFR74_101559</name>
</gene>
<evidence type="ECO:0000256" key="4">
    <source>
        <dbReference type="ARBA" id="ARBA00022490"/>
    </source>
</evidence>
<keyword evidence="11" id="KW-1185">Reference proteome</keyword>
<evidence type="ECO:0000256" key="2">
    <source>
        <dbReference type="ARBA" id="ARBA00009695"/>
    </source>
</evidence>
<dbReference type="AlphaFoldDB" id="A0A366E4W0"/>
<dbReference type="EMBL" id="QNRE01000001">
    <property type="protein sequence ID" value="RBO96544.1"/>
    <property type="molecule type" value="Genomic_DNA"/>
</dbReference>
<dbReference type="HAMAP" id="MF_01114">
    <property type="entry name" value="RecX"/>
    <property type="match status" value="1"/>
</dbReference>
<keyword evidence="4 5" id="KW-0963">Cytoplasm</keyword>
<reference evidence="10 11" key="1">
    <citation type="submission" date="2018-06" db="EMBL/GenBank/DDBJ databases">
        <title>Genomic Encyclopedia of Type Strains, Phase IV (KMG-IV): sequencing the most valuable type-strain genomes for metagenomic binning, comparative biology and taxonomic classification.</title>
        <authorList>
            <person name="Goeker M."/>
        </authorList>
    </citation>
    <scope>NUCLEOTIDE SEQUENCE [LARGE SCALE GENOMIC DNA]</scope>
    <source>
        <strain evidence="10 11">DSM 44599</strain>
    </source>
</reference>
<comment type="subcellular location">
    <subcellularLocation>
        <location evidence="1 5">Cytoplasm</location>
    </subcellularLocation>
</comment>
<comment type="caution">
    <text evidence="10">The sequence shown here is derived from an EMBL/GenBank/DDBJ whole genome shotgun (WGS) entry which is preliminary data.</text>
</comment>
<evidence type="ECO:0000259" key="9">
    <source>
        <dbReference type="Pfam" id="PF21982"/>
    </source>
</evidence>
<evidence type="ECO:0000256" key="3">
    <source>
        <dbReference type="ARBA" id="ARBA00018111"/>
    </source>
</evidence>
<protein>
    <recommendedName>
        <fullName evidence="3 5">Regulatory protein RecX</fullName>
    </recommendedName>
</protein>
<evidence type="ECO:0000313" key="10">
    <source>
        <dbReference type="EMBL" id="RBO96544.1"/>
    </source>
</evidence>
<evidence type="ECO:0000256" key="6">
    <source>
        <dbReference type="SAM" id="MobiDB-lite"/>
    </source>
</evidence>
<feature type="domain" description="RecX second three-helical" evidence="7">
    <location>
        <begin position="165"/>
        <end position="206"/>
    </location>
</feature>
<organism evidence="10 11">
    <name type="scientific">Nocardia puris</name>
    <dbReference type="NCBI Taxonomy" id="208602"/>
    <lineage>
        <taxon>Bacteria</taxon>
        <taxon>Bacillati</taxon>
        <taxon>Actinomycetota</taxon>
        <taxon>Actinomycetes</taxon>
        <taxon>Mycobacteriales</taxon>
        <taxon>Nocardiaceae</taxon>
        <taxon>Nocardia</taxon>
    </lineage>
</organism>
<dbReference type="Pfam" id="PF21981">
    <property type="entry name" value="RecX_HTH3"/>
    <property type="match status" value="1"/>
</dbReference>
<sequence length="283" mass="30087">MRRRLHELLSAGPVDTTENRSGARESGPVRSVEGGSADADFLGARSSSPDPQRADSTGAPSRNARRGRSRRGDSRSGASARGRVGPVAAGSEGDAWETEAGASRSTSERAPVGGTVEQAKEACLRLLAVRARSRAELLNRLAAKGFTVEVAESAVARLAEVGLVDDAAFAEQWVHARHTFSGKGRQALAQELRRKGVAQEDAAPALAAISTDDEQARATDLVRRKLRTLPRDLDRDKAIRRLVGMLARRGYSQSTAYTVVKAELAAADHEPADPHGLDDLGEP</sequence>
<feature type="domain" description="RecX first three-helical" evidence="9">
    <location>
        <begin position="119"/>
        <end position="158"/>
    </location>
</feature>
<comment type="function">
    <text evidence="5">Modulates RecA activity.</text>
</comment>
<dbReference type="InterPro" id="IPR036388">
    <property type="entry name" value="WH-like_DNA-bd_sf"/>
</dbReference>
<dbReference type="GO" id="GO:0006282">
    <property type="term" value="P:regulation of DNA repair"/>
    <property type="evidence" value="ECO:0007669"/>
    <property type="project" value="UniProtKB-UniRule"/>
</dbReference>
<feature type="region of interest" description="Disordered" evidence="6">
    <location>
        <begin position="1"/>
        <end position="114"/>
    </location>
</feature>
<evidence type="ECO:0000259" key="8">
    <source>
        <dbReference type="Pfam" id="PF21981"/>
    </source>
</evidence>
<name>A0A366E4W0_9NOCA</name>
<dbReference type="STRING" id="1210090.GCA_001613185_07130"/>